<dbReference type="AlphaFoldDB" id="A0A804HJB4"/>
<accession>A0A804HJB4</accession>
<reference evidence="3 4" key="1">
    <citation type="journal article" date="2001" name="Nature">
        <title>Initial sequencing and analysis of the human genome.</title>
        <authorList>
            <consortium name="International Human Genome Sequencing Consortium"/>
            <person name="Lander E.S."/>
            <person name="Linton L.M."/>
            <person name="Birren B."/>
            <person name="Nusbaum C."/>
            <person name="Zody M.C."/>
            <person name="Baldwin J."/>
            <person name="Devon K."/>
            <person name="Dewar K."/>
            <person name="Doyle M."/>
            <person name="FitzHugh W."/>
            <person name="Funke R."/>
            <person name="Gage D."/>
            <person name="Harris K."/>
            <person name="Heaford A."/>
            <person name="Howland J."/>
            <person name="Kann L."/>
            <person name="Lehoczky J."/>
            <person name="LeVine R."/>
            <person name="McEwan P."/>
            <person name="McKernan K."/>
            <person name="Meldrim J."/>
            <person name="Mesirov J.P."/>
            <person name="Miranda C."/>
            <person name="Morris W."/>
            <person name="Naylor J."/>
            <person name="Raymond C."/>
            <person name="Rosetti M."/>
            <person name="Santos R."/>
            <person name="Sheridan A."/>
            <person name="Sougnez C."/>
            <person name="Stange-Thomann N."/>
            <person name="Stojanovic N."/>
            <person name="Subramanian A."/>
            <person name="Wyman D."/>
            <person name="Rogers J."/>
            <person name="Sulston J."/>
            <person name="Ainscough R."/>
            <person name="Beck S."/>
            <person name="Bentley D."/>
            <person name="Burton J."/>
            <person name="Clee C."/>
            <person name="Carter N."/>
            <person name="Coulson A."/>
            <person name="Deadman R."/>
            <person name="Deloukas P."/>
            <person name="Dunham A."/>
            <person name="Dunham I."/>
            <person name="Durbin R."/>
            <person name="French L."/>
            <person name="Grafham D."/>
            <person name="Gregory S."/>
            <person name="Hubbard T."/>
            <person name="Humphray S."/>
            <person name="Hunt A."/>
            <person name="Jones M."/>
            <person name="Lloyd C."/>
            <person name="McMurray A."/>
            <person name="Matthews L."/>
            <person name="Mercer S."/>
            <person name="Milne S."/>
            <person name="Mullikin J.C."/>
            <person name="Mungall A."/>
            <person name="Plumb R."/>
            <person name="Ross M."/>
            <person name="Shownkeen R."/>
            <person name="Sims S."/>
            <person name="Waterston R.H."/>
            <person name="Wilson R.K."/>
            <person name="Hillier L.W."/>
            <person name="McPherson J.D."/>
            <person name="Marra M.A."/>
            <person name="Mardis E.R."/>
            <person name="Fulton L.A."/>
            <person name="Chinwalla A.T."/>
            <person name="Pepin K.H."/>
            <person name="Gish W.R."/>
            <person name="Chissoe S.L."/>
            <person name="Wendl M.C."/>
            <person name="Delehaunty K.D."/>
            <person name="Miner T.L."/>
            <person name="Delehaunty A."/>
            <person name="Kramer J.B."/>
            <person name="Cook L.L."/>
            <person name="Fulton R.S."/>
            <person name="Johnson D.L."/>
            <person name="Minx P.J."/>
            <person name="Clifton S.W."/>
            <person name="Hawkins T."/>
            <person name="Branscomb E."/>
            <person name="Predki P."/>
            <person name="Richardson P."/>
            <person name="Wenning S."/>
            <person name="Slezak T."/>
            <person name="Doggett N."/>
            <person name="Cheng J.F."/>
            <person name="Olsen A."/>
            <person name="Lucas S."/>
            <person name="Elkin C."/>
            <person name="Uberbacher E."/>
            <person name="Frazier M."/>
            <person name="Gibbs R.A."/>
            <person name="Muzny D.M."/>
            <person name="Scherer S.E."/>
            <person name="Bouck J.B."/>
            <person name="Sodergren E.J."/>
            <person name="Worley K.C."/>
            <person name="Rives C.M."/>
            <person name="Gorrell J.H."/>
            <person name="Metzker M.L."/>
            <person name="Naylor S.L."/>
            <person name="Kucherlapati R.S."/>
            <person name="Nelson D.L."/>
            <person name="Weinstock G.M."/>
            <person name="Sakaki Y."/>
            <person name="Fujiyama A."/>
            <person name="Hattori M."/>
            <person name="Yada T."/>
            <person name="Toyoda A."/>
            <person name="Itoh T."/>
            <person name="Kawagoe C."/>
            <person name="Watanabe H."/>
            <person name="Totoki Y."/>
            <person name="Taylor T."/>
            <person name="Weissenbach J."/>
            <person name="Heilig R."/>
            <person name="Saurin W."/>
            <person name="Artiguenave F."/>
            <person name="Brottier P."/>
            <person name="Bruls T."/>
            <person name="Pelletier E."/>
            <person name="Robert C."/>
            <person name="Wincker P."/>
            <person name="Smith D.R."/>
            <person name="Doucette-Stamm L."/>
            <person name="Rubenfield M."/>
            <person name="Weinstock K."/>
            <person name="Lee H.M."/>
            <person name="Dubois J."/>
            <person name="Rosenthal A."/>
            <person name="Platzer M."/>
            <person name="Nyakatura G."/>
            <person name="Taudien S."/>
            <person name="Rump A."/>
            <person name="Yang H."/>
            <person name="Yu J."/>
            <person name="Wang J."/>
            <person name="Huang G."/>
            <person name="Gu J."/>
            <person name="Hood L."/>
            <person name="Rowen L."/>
            <person name="Madan A."/>
            <person name="Qin S."/>
            <person name="Davis R.W."/>
            <person name="Federspiel N.A."/>
            <person name="Abola A.P."/>
            <person name="Proctor M.J."/>
            <person name="Myers R.M."/>
            <person name="Schmutz J."/>
            <person name="Dickson M."/>
            <person name="Grimwood J."/>
            <person name="Cox D.R."/>
            <person name="Olson M.V."/>
            <person name="Kaul R."/>
            <person name="Raymond C."/>
            <person name="Shimizu N."/>
            <person name="Kawasaki K."/>
            <person name="Minoshima S."/>
            <person name="Evans G.A."/>
            <person name="Athanasiou M."/>
            <person name="Schultz R."/>
            <person name="Roe B.A."/>
            <person name="Chen F."/>
            <person name="Pan H."/>
            <person name="Ramser J."/>
            <person name="Lehrach H."/>
            <person name="Reinhardt R."/>
            <person name="McCombie W.R."/>
            <person name="de la Bastide M."/>
            <person name="Dedhia N."/>
            <person name="Blocker H."/>
            <person name="Hornischer K."/>
            <person name="Nordsiek G."/>
            <person name="Agarwala R."/>
            <person name="Aravind L."/>
            <person name="Bailey J.A."/>
            <person name="Bateman A."/>
            <person name="Batzoglou S."/>
            <person name="Birney E."/>
            <person name="Bork P."/>
            <person name="Brown D.G."/>
            <person name="Burge C.B."/>
            <person name="Cerutti L."/>
            <person name="Chen H.C."/>
            <person name="Church D."/>
            <person name="Clamp M."/>
            <person name="Copley R.R."/>
            <person name="Doerks T."/>
            <person name="Eddy S.R."/>
            <person name="Eichler E.E."/>
            <person name="Furey T.S."/>
            <person name="Galagan J."/>
            <person name="Gilbert J.G."/>
            <person name="Harmon C."/>
            <person name="Hayashizaki Y."/>
            <person name="Haussler D."/>
            <person name="Hermjakob H."/>
            <person name="Hokamp K."/>
            <person name="Jang W."/>
            <person name="Johnson L.S."/>
            <person name="Jones T.A."/>
            <person name="Kasif S."/>
            <person name="Kaspryzk A."/>
            <person name="Kennedy S."/>
            <person name="Kent W.J."/>
            <person name="Kitts P."/>
            <person name="Koonin E.V."/>
            <person name="Korf I."/>
            <person name="Kulp D."/>
            <person name="Lancet D."/>
            <person name="Lowe T.M."/>
            <person name="McLysaght A."/>
            <person name="Mikkelsen T."/>
            <person name="Moran J.V."/>
            <person name="Mulder N."/>
            <person name="Pollara V.J."/>
            <person name="Ponting C.P."/>
            <person name="Schuler G."/>
            <person name="Schultz J."/>
            <person name="Slater G."/>
            <person name="Smit A.F."/>
            <person name="Stupka E."/>
            <person name="Szustakowski J."/>
            <person name="Thierry-Mieg D."/>
            <person name="Thierry-Mieg J."/>
            <person name="Wagner L."/>
            <person name="Wallis J."/>
            <person name="Wheeler R."/>
            <person name="Williams A."/>
            <person name="Wolf Y.I."/>
            <person name="Wolfe K.H."/>
            <person name="Yang S.P."/>
            <person name="Yeh R.F."/>
            <person name="Collins F."/>
            <person name="Guyer M.S."/>
            <person name="Peterson J."/>
            <person name="Felsenfeld A."/>
            <person name="Wetterstrand K.A."/>
            <person name="Patrinos A."/>
            <person name="Morgan M.J."/>
            <person name="de Jong P."/>
            <person name="Catanese J.J."/>
            <person name="Osoegawa K."/>
            <person name="Shizuya H."/>
            <person name="Choi S."/>
            <person name="Chen Y.J."/>
        </authorList>
    </citation>
    <scope>NUCLEOTIDE SEQUENCE [LARGE SCALE GENOMIC DNA]</scope>
</reference>
<protein>
    <submittedName>
        <fullName evidence="3">Protein O-mannosyltransferase 2</fullName>
    </submittedName>
</protein>
<evidence type="ECO:0000256" key="1">
    <source>
        <dbReference type="SAM" id="MobiDB-lite"/>
    </source>
</evidence>
<keyword evidence="2" id="KW-0472">Membrane</keyword>
<dbReference type="Proteomes" id="UP000005640">
    <property type="component" value="Chromosome 14"/>
</dbReference>
<evidence type="ECO:0000313" key="3">
    <source>
        <dbReference type="Ensembl" id="ENSP00000507432.1"/>
    </source>
</evidence>
<feature type="region of interest" description="Disordered" evidence="1">
    <location>
        <begin position="1"/>
        <end position="28"/>
    </location>
</feature>
<evidence type="ECO:0007829" key="6">
    <source>
        <dbReference type="ProteomicsDB" id="A0A804HJB4"/>
    </source>
</evidence>
<dbReference type="EMBL" id="AC007375">
    <property type="status" value="NOT_ANNOTATED_CDS"/>
    <property type="molecule type" value="Genomic_DNA"/>
</dbReference>
<reference evidence="3" key="5">
    <citation type="submission" date="2025-09" db="UniProtKB">
        <authorList>
            <consortium name="Ensembl"/>
        </authorList>
    </citation>
    <scope>IDENTIFICATION</scope>
</reference>
<keyword evidence="2" id="KW-0812">Transmembrane</keyword>
<sequence length="83" mass="9085">MPPATGGGLAESELRPRRGRCGPQAARAAGRDVAAEAVARSPKRPAWGSRRFEAVGWWALLALVTLLSFATRFHRLDEPPHIW</sequence>
<dbReference type="GeneTree" id="ENSGT00940000156829"/>
<name>A0A804HJB4_HUMAN</name>
<organism evidence="3 4">
    <name type="scientific">Homo sapiens</name>
    <name type="common">Human</name>
    <dbReference type="NCBI Taxonomy" id="9606"/>
    <lineage>
        <taxon>Eukaryota</taxon>
        <taxon>Metazoa</taxon>
        <taxon>Chordata</taxon>
        <taxon>Craniata</taxon>
        <taxon>Vertebrata</taxon>
        <taxon>Euteleostomi</taxon>
        <taxon>Mammalia</taxon>
        <taxon>Eutheria</taxon>
        <taxon>Euarchontoglires</taxon>
        <taxon>Primates</taxon>
        <taxon>Haplorrhini</taxon>
        <taxon>Catarrhini</taxon>
        <taxon>Hominidae</taxon>
        <taxon>Homo</taxon>
    </lineage>
</organism>
<keyword evidence="4" id="KW-1185">Reference proteome</keyword>
<keyword evidence="2" id="KW-1133">Transmembrane helix</keyword>
<dbReference type="OpenTargets" id="ENSG00000009830"/>
<reference evidence="3 4" key="2">
    <citation type="journal article" date="2003" name="Nature">
        <title>The DNA sequence and analysis of human chromosome 14.</title>
        <authorList>
            <person name="Heilig R."/>
            <person name="Eckenberg R."/>
            <person name="Petit J.L."/>
            <person name="Fonknechten N."/>
            <person name="Da Silva C."/>
            <person name="Cattolico L."/>
            <person name="Levy M."/>
            <person name="Barbe V."/>
            <person name="de Berardinis V."/>
            <person name="Ureta-Vidal A."/>
            <person name="Pelletier E."/>
            <person name="Vico V."/>
            <person name="Anthouard V."/>
            <person name="Rowen L."/>
            <person name="Madan A."/>
            <person name="Qin S."/>
            <person name="Sun H."/>
            <person name="Du H."/>
            <person name="Pepin K."/>
            <person name="Artiguenave F."/>
            <person name="Robert C."/>
            <person name="Cruaud C."/>
            <person name="Bruls T."/>
            <person name="Jaillon O."/>
            <person name="Friedlander L."/>
            <person name="Samson G."/>
            <person name="Brottier P."/>
            <person name="Cure S."/>
            <person name="Segurens B."/>
            <person name="Aniere F."/>
            <person name="Samain S."/>
            <person name="Crespeau H."/>
            <person name="Abbasi N."/>
            <person name="Aiach N."/>
            <person name="Boscus D."/>
            <person name="Dickhoff R."/>
            <person name="Dors M."/>
            <person name="Dubois I."/>
            <person name="Friedman C."/>
            <person name="Gouyvenoux M."/>
            <person name="James R."/>
            <person name="Madan A."/>
            <person name="Mairey-Estrada B."/>
            <person name="Mangenot S."/>
            <person name="Martins N."/>
            <person name="Menard M."/>
            <person name="Oztas S."/>
            <person name="Ratcliffe A."/>
            <person name="Shaffer T."/>
            <person name="Trask B."/>
            <person name="Vacherie B."/>
            <person name="Bellemere C."/>
            <person name="Belser C."/>
            <person name="Besnard-Gonnet M."/>
            <person name="Bartol-Mavel D."/>
            <person name="Boutard M."/>
            <person name="Briez-Silla S."/>
            <person name="Combette S."/>
            <person name="Dufosse-Laurent V."/>
            <person name="Ferron C."/>
            <person name="Lechaplais C."/>
            <person name="Louesse C."/>
            <person name="Muselet D."/>
            <person name="Magdelenat G."/>
            <person name="Pateau E."/>
            <person name="Petit E."/>
            <person name="Sirvain-Trukniewicz P."/>
            <person name="Trybou A."/>
            <person name="Vega-Czarny N."/>
            <person name="Bataille E."/>
            <person name="Bluet E."/>
            <person name="Bordelais I."/>
            <person name="Dubois M."/>
            <person name="Dumont C."/>
            <person name="Guerin T."/>
            <person name="Haffray S."/>
            <person name="Hammadi R."/>
            <person name="Muanga J."/>
            <person name="Pellouin V."/>
            <person name="Robert D."/>
            <person name="Wunderle E."/>
            <person name="Gauguet G."/>
            <person name="Roy A."/>
            <person name="Sainte-Marthe L."/>
            <person name="Verdier J."/>
            <person name="Verdier-Discala C."/>
            <person name="Hillier L."/>
            <person name="Fulton L."/>
            <person name="McPherson J."/>
            <person name="Matsuda F."/>
            <person name="Wilson R."/>
            <person name="Scarpelli C."/>
            <person name="Gyapay G."/>
            <person name="Wincker P."/>
            <person name="Saurin W."/>
            <person name="Quetier F."/>
            <person name="Waterston R."/>
            <person name="Hood L."/>
            <person name="Weissenbach J."/>
        </authorList>
    </citation>
    <scope>NUCLEOTIDE SEQUENCE [LARGE SCALE GENOMIC DNA]</scope>
</reference>
<dbReference type="Ensembl" id="ENST00000684344.1">
    <property type="protein sequence ID" value="ENSP00000507432.1"/>
    <property type="gene ID" value="ENSG00000009830.14"/>
</dbReference>
<evidence type="ECO:0000256" key="2">
    <source>
        <dbReference type="SAM" id="Phobius"/>
    </source>
</evidence>
<feature type="transmembrane region" description="Helical" evidence="2">
    <location>
        <begin position="55"/>
        <end position="73"/>
    </location>
</feature>
<dbReference type="OrthoDB" id="5561486at2759"/>
<evidence type="ECO:0000313" key="4">
    <source>
        <dbReference type="Proteomes" id="UP000005640"/>
    </source>
</evidence>
<keyword evidence="5 6" id="KW-1267">Proteomics identification</keyword>
<dbReference type="Ensembl" id="ENST00000684344.1">
    <property type="protein sequence ID" value="ENSP00000507432.1"/>
    <property type="gene ID" value="ENSG00000009830.13"/>
</dbReference>
<gene>
    <name evidence="3" type="primary">POMT2</name>
</gene>
<evidence type="ECO:0007829" key="5">
    <source>
        <dbReference type="PeptideAtlas" id="A0A804HJB4"/>
    </source>
</evidence>
<dbReference type="EMBL" id="AC007954">
    <property type="status" value="NOT_ANNOTATED_CDS"/>
    <property type="molecule type" value="Genomic_DNA"/>
</dbReference>
<dbReference type="HGNC" id="HGNC:19743">
    <property type="gene designation" value="POMT2"/>
</dbReference>
<proteinExistence type="evidence at protein level"/>
<reference evidence="3" key="4">
    <citation type="submission" date="2025-08" db="UniProtKB">
        <authorList>
            <consortium name="Ensembl"/>
        </authorList>
    </citation>
    <scope>IDENTIFICATION</scope>
</reference>
<dbReference type="Bgee" id="ENSG00000009830">
    <property type="expression patterns" value="Expressed in right testis and 145 other cell types or tissues"/>
</dbReference>
<reference evidence="3 4" key="3">
    <citation type="journal article" date="2004" name="Nature">
        <title>Finishing the euchromatic sequence of the human genome.</title>
        <authorList>
            <consortium name="International Human Genome Sequencing Consortium"/>
        </authorList>
    </citation>
    <scope>NUCLEOTIDE SEQUENCE [LARGE SCALE GENOMIC DNA]</scope>
</reference>